<dbReference type="GO" id="GO:0016757">
    <property type="term" value="F:glycosyltransferase activity"/>
    <property type="evidence" value="ECO:0007669"/>
    <property type="project" value="UniProtKB-KW"/>
</dbReference>
<keyword evidence="1" id="KW-0328">Glycosyltransferase</keyword>
<organism evidence="5 6">
    <name type="scientific">Schaedlerella arabinosiphila</name>
    <dbReference type="NCBI Taxonomy" id="2044587"/>
    <lineage>
        <taxon>Bacteria</taxon>
        <taxon>Bacillati</taxon>
        <taxon>Bacillota</taxon>
        <taxon>Clostridia</taxon>
        <taxon>Lachnospirales</taxon>
        <taxon>Lachnospiraceae</taxon>
        <taxon>Schaedlerella</taxon>
    </lineage>
</organism>
<comment type="caution">
    <text evidence="5">The sequence shown here is derived from an EMBL/GenBank/DDBJ whole genome shotgun (WGS) entry which is preliminary data.</text>
</comment>
<protein>
    <submittedName>
        <fullName evidence="5">Glycosyltransferase</fullName>
    </submittedName>
</protein>
<reference evidence="5" key="1">
    <citation type="submission" date="2018-10" db="EMBL/GenBank/DDBJ databases">
        <title>Schaedlerella arabinophila gen. nov. sp. nov., isolated from the mouse intestinal tract and comparative analysis with the genome of the closely related altered Schaedler flora strain ASF502.</title>
        <authorList>
            <person name="Miyake S."/>
            <person name="Soh M."/>
            <person name="Seedorf H."/>
        </authorList>
    </citation>
    <scope>NUCLEOTIDE SEQUENCE [LARGE SCALE GENOMIC DNA]</scope>
    <source>
        <strain evidence="5">DSM 106076</strain>
    </source>
</reference>
<dbReference type="PANTHER" id="PTHR22916:SF51">
    <property type="entry name" value="GLYCOSYLTRANSFERASE EPSH-RELATED"/>
    <property type="match status" value="1"/>
</dbReference>
<keyword evidence="6" id="KW-1185">Reference proteome</keyword>
<evidence type="ECO:0000256" key="2">
    <source>
        <dbReference type="ARBA" id="ARBA00022679"/>
    </source>
</evidence>
<evidence type="ECO:0000313" key="6">
    <source>
        <dbReference type="Proteomes" id="UP000274920"/>
    </source>
</evidence>
<dbReference type="SUPFAM" id="SSF53448">
    <property type="entry name" value="Nucleotide-diphospho-sugar transferases"/>
    <property type="match status" value="2"/>
</dbReference>
<gene>
    <name evidence="5" type="ORF">EBB54_21995</name>
</gene>
<dbReference type="EMBL" id="RHJS01000002">
    <property type="protein sequence ID" value="RRK33731.1"/>
    <property type="molecule type" value="Genomic_DNA"/>
</dbReference>
<dbReference type="PANTHER" id="PTHR22916">
    <property type="entry name" value="GLYCOSYLTRANSFERASE"/>
    <property type="match status" value="1"/>
</dbReference>
<sequence>MLNKKRTAVVFTANTPHVAHASLMLDSLKDENKGNFQGDIWVISTGLSVRAQNFLDSIGVKFLINRLSSLNEWKNWKLVAESIPEYEEFINEKDREESLKQAFEIYRNKRMSKLIILDWVKKFGDSYDFIALCDNDLYFQRDVHSLFEYYYSQDADRIYYWQEENEMLPGTSLWEKNFHYSSRYDASKLEFGKNEINIGFIMGSVNILYQVFCDVKIDFFYLDIELFTKYKWHDQDLVRLNRAKHPERYALVQEGAIVHICNGGMKVVEEKYPQEFYHLRTGEKPFVIHFAGGNWKPYSIKPPYVIEPDNYYFSQELKEQYDVIRKGSFQNLFDDTTDKYFTEQNKESKINARREWIKLAKNGKRKILIVSNIEAVPNNIDFDLYDIVVTGKNIIEKNPNIVYEDFPIILQDINLIIKDQYLVRTYGMQLPNIPDEFYQEMIRPVITENNHTVRETMAVTNLFFLYLSDMLAFYRPELVFILGFLKPWENIIKNICQWRGITAHCPEGLKLPEGLTFDSYCDRIGENRIEAVKDPIVSVIMPVYNSEMYLSASINSICRQTLTSFELICINNGSTDDSQAILDYFAAYDLRIRIHYQEEPNQRAARNWGYTHAKGKYVYLIDSDDYLDANALETLVNVAENKNADLVYFFFREVRTDLNTVRPRPRWYSYRRFFPDDQVFKMEQKYYKFFIQYPFPWAKLIRRDLVLENQLYFDLDCSNFDDNPHNLKVLFSAQNVYVYNGQLYNFRIHNKSMTQSKSPRIMGMIDAIRLMNEIYKKFNSYDLYARWYVPYKIHLVAWAWDMVPDELREIYFANVKKMFFPKDEKFFQDDFVWSYYEMPNQAFLNRVREMLSQSYEKFIEEKGKNLMRGFKVAIMGQMPAKGYSGGRYCAWVLAEALANEGNQVYMIINDIPEFSEDFKQYPNHKQIKVILAHDFYNFRFTESKLDYVICIPAIGKGEKFYNACMYFAIMKEARFAFVNFETPNWYQACTEIKRPEKDYKILKRMCKYGCLIFSLANESQKYALEYYNKFPKQTEYCVWSPPINSIMADKVKEEKGNQILIFLRIRDKHKGGDDFLQLLGEYLRGMTCVCVVGNGEIPQDFMAQAKLKANQYGITLKFEKGLSDYRKFQEIKRSKLLLFPSHFEGYGYPPVEALYCGTMCVVYDLPVLREISGDALTYCEMGNVSMLRESMQMLLKEKRIEPICVDTADFFKQADRLHHILEDNFTNQKLKTKRNFSVKLWGKIKKWYYVTVKKEIPEMVKYCINIDAEISQILTCSNETWKKVRKEIKGKDIYIWGCGRAYLDLYPKYYKRIKIKGILDSSPNKIGTEDKLSGKIIQNPEILRKENKDLTVVLISNKNNVDTIIEELKKYRIKYYHSLCMIEINSLEGKIYRLYTQKRGKV</sequence>
<feature type="domain" description="Glycosyltransferase 2-like" evidence="4">
    <location>
        <begin position="538"/>
        <end position="679"/>
    </location>
</feature>
<proteinExistence type="predicted"/>
<dbReference type="Gene3D" id="3.40.50.2000">
    <property type="entry name" value="Glycogen Phosphorylase B"/>
    <property type="match status" value="1"/>
</dbReference>
<dbReference type="CDD" id="cd00761">
    <property type="entry name" value="Glyco_tranf_GTA_type"/>
    <property type="match status" value="1"/>
</dbReference>
<name>A0A426DM53_9FIRM</name>
<accession>A0A426DM53</accession>
<keyword evidence="2 5" id="KW-0808">Transferase</keyword>
<dbReference type="Proteomes" id="UP000274920">
    <property type="component" value="Unassembled WGS sequence"/>
</dbReference>
<evidence type="ECO:0000259" key="4">
    <source>
        <dbReference type="Pfam" id="PF00535"/>
    </source>
</evidence>
<dbReference type="InterPro" id="IPR001296">
    <property type="entry name" value="Glyco_trans_1"/>
</dbReference>
<evidence type="ECO:0000313" key="5">
    <source>
        <dbReference type="EMBL" id="RRK33731.1"/>
    </source>
</evidence>
<feature type="domain" description="Glycosyl transferase family 1" evidence="3">
    <location>
        <begin position="1050"/>
        <end position="1198"/>
    </location>
</feature>
<dbReference type="Pfam" id="PF00535">
    <property type="entry name" value="Glycos_transf_2"/>
    <property type="match status" value="1"/>
</dbReference>
<evidence type="ECO:0000256" key="1">
    <source>
        <dbReference type="ARBA" id="ARBA00022676"/>
    </source>
</evidence>
<dbReference type="Gene3D" id="3.90.550.10">
    <property type="entry name" value="Spore Coat Polysaccharide Biosynthesis Protein SpsA, Chain A"/>
    <property type="match status" value="1"/>
</dbReference>
<dbReference type="InterPro" id="IPR001173">
    <property type="entry name" value="Glyco_trans_2-like"/>
</dbReference>
<dbReference type="Pfam" id="PF00534">
    <property type="entry name" value="Glycos_transf_1"/>
    <property type="match status" value="1"/>
</dbReference>
<dbReference type="RefSeq" id="WP_125128945.1">
    <property type="nucleotide sequence ID" value="NZ_RHJS01000002.1"/>
</dbReference>
<evidence type="ECO:0000259" key="3">
    <source>
        <dbReference type="Pfam" id="PF00534"/>
    </source>
</evidence>
<dbReference type="SUPFAM" id="SSF53756">
    <property type="entry name" value="UDP-Glycosyltransferase/glycogen phosphorylase"/>
    <property type="match status" value="1"/>
</dbReference>
<dbReference type="InterPro" id="IPR029044">
    <property type="entry name" value="Nucleotide-diphossugar_trans"/>
</dbReference>